<dbReference type="Pfam" id="PF10720">
    <property type="entry name" value="DUF2515"/>
    <property type="match status" value="1"/>
</dbReference>
<sequence>MVNIFCKLKKPEKHQLSERLLKIKKELKKRAKKQKTTEELSLRENAFIQEIKRKTNRLNQNNVTRTKAYLAFFNRHPEIHWAFLGHMVSRNGGWNMTDLKGGILSKLLTGKEAKSFFSFLERGNWLIFQDAFPQFLLYEASLNSGRNLFHFLPYLNVSMFMEVIWNDFWTERDMYLLTMALIVNEQSYLEARVLQNAAFKKKVFNTLEFKLHEFLSMNHILFPYSFNGSLKLVGQTLRHFESLHERILLGKRLYHLLFNHNKRFEMTVNWANEHPHTGSRMDYWPHFFHEVDEGVPGRILKQRIKSCQIIPGSARIYSPRLEFAWKNQTHPCAEIGDWYKDARVINYLTHVEEIIDGEIENDYCKTLERLELAVITKKAISFRD</sequence>
<evidence type="ECO:0000313" key="1">
    <source>
        <dbReference type="EMBL" id="TCJ03420.1"/>
    </source>
</evidence>
<evidence type="ECO:0000313" key="2">
    <source>
        <dbReference type="Proteomes" id="UP000293846"/>
    </source>
</evidence>
<comment type="caution">
    <text evidence="1">The sequence shown here is derived from an EMBL/GenBank/DDBJ whole genome shotgun (WGS) entry which is preliminary data.</text>
</comment>
<dbReference type="OrthoDB" id="2690514at2"/>
<dbReference type="STRING" id="1742358.GCA_001439605_04435"/>
<keyword evidence="2" id="KW-1185">Reference proteome</keyword>
<dbReference type="EMBL" id="SJTH01000017">
    <property type="protein sequence ID" value="TCJ03420.1"/>
    <property type="molecule type" value="Genomic_DNA"/>
</dbReference>
<gene>
    <name evidence="1" type="ORF">E0Y62_14305</name>
</gene>
<name>A0A4R1ATD3_9BACI</name>
<organism evidence="1 2">
    <name type="scientific">Cytobacillus praedii</name>
    <dbReference type="NCBI Taxonomy" id="1742358"/>
    <lineage>
        <taxon>Bacteria</taxon>
        <taxon>Bacillati</taxon>
        <taxon>Bacillota</taxon>
        <taxon>Bacilli</taxon>
        <taxon>Bacillales</taxon>
        <taxon>Bacillaceae</taxon>
        <taxon>Cytobacillus</taxon>
    </lineage>
</organism>
<dbReference type="InterPro" id="IPR019658">
    <property type="entry name" value="DUF2515"/>
</dbReference>
<accession>A0A4R1ATD3</accession>
<dbReference type="Proteomes" id="UP000293846">
    <property type="component" value="Unassembled WGS sequence"/>
</dbReference>
<dbReference type="AlphaFoldDB" id="A0A4R1ATD3"/>
<protein>
    <submittedName>
        <fullName evidence="1">DUF2515 domain-containing protein</fullName>
    </submittedName>
</protein>
<proteinExistence type="predicted"/>
<reference evidence="1 2" key="1">
    <citation type="submission" date="2019-03" db="EMBL/GenBank/DDBJ databases">
        <authorList>
            <person name="Jensen L."/>
            <person name="Storgaard J."/>
            <person name="Sulaj E."/>
            <person name="Schramm A."/>
            <person name="Marshall I.P.G."/>
        </authorList>
    </citation>
    <scope>NUCLEOTIDE SEQUENCE [LARGE SCALE GENOMIC DNA]</scope>
    <source>
        <strain evidence="1 2">2017H2G3</strain>
    </source>
</reference>